<dbReference type="AlphaFoldDB" id="A0A6B8WLG8"/>
<protein>
    <submittedName>
        <fullName evidence="1">Uncharacterized protein</fullName>
    </submittedName>
</protein>
<dbReference type="KEGG" id="cok:COCCU_06600"/>
<keyword evidence="2" id="KW-1185">Reference proteome</keyword>
<dbReference type="Proteomes" id="UP000424462">
    <property type="component" value="Chromosome"/>
</dbReference>
<evidence type="ECO:0000313" key="2">
    <source>
        <dbReference type="Proteomes" id="UP000424462"/>
    </source>
</evidence>
<accession>A0A6B8WLG8</accession>
<sequence length="90" mass="10442">MLVQPDLPVFMQVNGVHDHFWHFIIKHPIVLPYLDRGDPVNTDRCFLHQSLGFSQMIEDTENALLRVLDLSYHVMPVHVLSLKNHPETST</sequence>
<reference evidence="1 2" key="1">
    <citation type="submission" date="2019-11" db="EMBL/GenBank/DDBJ databases">
        <title>Complete genome sequence of Corynebacterium kalinowskii 1959, a novel Corynebacterium species isolated from soil of a small paddock in Vilsendorf, Germany.</title>
        <authorList>
            <person name="Schaffert L."/>
            <person name="Ruwe M."/>
            <person name="Milse J."/>
            <person name="Hanuschka K."/>
            <person name="Ortseifen V."/>
            <person name="Droste J."/>
            <person name="Brandt D."/>
            <person name="Schlueter L."/>
            <person name="Kutter Y."/>
            <person name="Vinke S."/>
            <person name="Viehoefer P."/>
            <person name="Jacob L."/>
            <person name="Luebke N.-C."/>
            <person name="Schulte-Berndt E."/>
            <person name="Hain C."/>
            <person name="Linder M."/>
            <person name="Schmidt P."/>
            <person name="Wollenschlaeger L."/>
            <person name="Luttermann T."/>
            <person name="Thieme E."/>
            <person name="Hassa J."/>
            <person name="Haak M."/>
            <person name="Wittchen M."/>
            <person name="Mentz A."/>
            <person name="Persicke M."/>
            <person name="Busche T."/>
            <person name="Ruckert C."/>
        </authorList>
    </citation>
    <scope>NUCLEOTIDE SEQUENCE [LARGE SCALE GENOMIC DNA]</scope>
    <source>
        <strain evidence="1 2">2039</strain>
    </source>
</reference>
<dbReference type="EMBL" id="CP046455">
    <property type="protein sequence ID" value="QGU07258.1"/>
    <property type="molecule type" value="Genomic_DNA"/>
</dbReference>
<gene>
    <name evidence="1" type="ORF">COCCU_06600</name>
</gene>
<name>A0A6B8WLG8_9CORY</name>
<proteinExistence type="predicted"/>
<organism evidence="1 2">
    <name type="scientific">Corynebacterium occultum</name>
    <dbReference type="NCBI Taxonomy" id="2675219"/>
    <lineage>
        <taxon>Bacteria</taxon>
        <taxon>Bacillati</taxon>
        <taxon>Actinomycetota</taxon>
        <taxon>Actinomycetes</taxon>
        <taxon>Mycobacteriales</taxon>
        <taxon>Corynebacteriaceae</taxon>
        <taxon>Corynebacterium</taxon>
    </lineage>
</organism>
<evidence type="ECO:0000313" key="1">
    <source>
        <dbReference type="EMBL" id="QGU07258.1"/>
    </source>
</evidence>